<evidence type="ECO:0000259" key="2">
    <source>
        <dbReference type="Pfam" id="PF00437"/>
    </source>
</evidence>
<dbReference type="InterPro" id="IPR050921">
    <property type="entry name" value="T4SS_GSP_E_ATPase"/>
</dbReference>
<dbReference type="PANTHER" id="PTHR30486:SF12">
    <property type="entry name" value="TYPE IV PILUS ATPASE PILU"/>
    <property type="match status" value="1"/>
</dbReference>
<dbReference type="Gene3D" id="3.40.50.300">
    <property type="entry name" value="P-loop containing nucleotide triphosphate hydrolases"/>
    <property type="match status" value="1"/>
</dbReference>
<evidence type="ECO:0000256" key="1">
    <source>
        <dbReference type="ARBA" id="ARBA00006611"/>
    </source>
</evidence>
<dbReference type="InterPro" id="IPR006321">
    <property type="entry name" value="PilT/PilU"/>
</dbReference>
<reference evidence="3 4" key="1">
    <citation type="submission" date="2016-06" db="EMBL/GenBank/DDBJ databases">
        <title>Complete genome sequence of a deep-branching marine Gamma Proteobacterium Woeseia oceani type strain XK5.</title>
        <authorList>
            <person name="Mu D."/>
            <person name="Du Z."/>
        </authorList>
    </citation>
    <scope>NUCLEOTIDE SEQUENCE [LARGE SCALE GENOMIC DNA]</scope>
    <source>
        <strain evidence="3 4">XK5</strain>
    </source>
</reference>
<dbReference type="RefSeq" id="WP_068612756.1">
    <property type="nucleotide sequence ID" value="NZ_CP016268.1"/>
</dbReference>
<dbReference type="Proteomes" id="UP000092695">
    <property type="component" value="Chromosome"/>
</dbReference>
<gene>
    <name evidence="3" type="ORF">BA177_03205</name>
</gene>
<dbReference type="NCBIfam" id="TIGR01420">
    <property type="entry name" value="pilT_fam"/>
    <property type="match status" value="1"/>
</dbReference>
<name>A0A193LD05_9GAMM</name>
<dbReference type="STRING" id="1548547.BA177_03205"/>
<evidence type="ECO:0000313" key="3">
    <source>
        <dbReference type="EMBL" id="ANO50353.1"/>
    </source>
</evidence>
<proteinExistence type="inferred from homology"/>
<dbReference type="Gene3D" id="3.30.450.90">
    <property type="match status" value="1"/>
</dbReference>
<dbReference type="GO" id="GO:0016887">
    <property type="term" value="F:ATP hydrolysis activity"/>
    <property type="evidence" value="ECO:0007669"/>
    <property type="project" value="InterPro"/>
</dbReference>
<dbReference type="EMBL" id="CP016268">
    <property type="protein sequence ID" value="ANO50353.1"/>
    <property type="molecule type" value="Genomic_DNA"/>
</dbReference>
<dbReference type="InterPro" id="IPR027417">
    <property type="entry name" value="P-loop_NTPase"/>
</dbReference>
<dbReference type="OrthoDB" id="9804785at2"/>
<dbReference type="PANTHER" id="PTHR30486">
    <property type="entry name" value="TWITCHING MOTILITY PROTEIN PILT"/>
    <property type="match status" value="1"/>
</dbReference>
<organism evidence="3 4">
    <name type="scientific">Woeseia oceani</name>
    <dbReference type="NCBI Taxonomy" id="1548547"/>
    <lineage>
        <taxon>Bacteria</taxon>
        <taxon>Pseudomonadati</taxon>
        <taxon>Pseudomonadota</taxon>
        <taxon>Gammaproteobacteria</taxon>
        <taxon>Woeseiales</taxon>
        <taxon>Woeseiaceae</taxon>
        <taxon>Woeseia</taxon>
    </lineage>
</organism>
<feature type="domain" description="Bacterial type II secretion system protein E" evidence="2">
    <location>
        <begin position="6"/>
        <end position="271"/>
    </location>
</feature>
<sequence length="351" mass="39125">MNVKPLFKLMVEKKASDLFFAPFAPAKIKIDGKIMPVNKLEMTPKMVKQAAIELMDESLLDQFTRNLEVDFAISEPGLGRFRVNVFHQRGNVAMVLRYITAEMPVLDELGMPPQLKELVMLRRGLILMVGASGNGKSTTLAAMINHRNEKTSSHIITIEDPIEFLHPNKQSIVNQREVGLDTKSYAAAMKSAMRAAPDVIQIGEIRDRESMQSAIDMAGTGHLVMATLHSNNAPETLDRIINMFPQEQHAQVFLDLAHYLRAIISQRLVRSRTGKRVAAIELMLNTPHIKDLILRGDISEVKEALKNSGEKGVQNFDDALLDLYKAGTITLEEAMSHADSRSNLEAKINFG</sequence>
<dbReference type="KEGG" id="woc:BA177_03205"/>
<protein>
    <submittedName>
        <fullName evidence="3">Type IV pili twitching motility protein PilT</fullName>
    </submittedName>
</protein>
<dbReference type="InterPro" id="IPR001482">
    <property type="entry name" value="T2SS/T4SS_dom"/>
</dbReference>
<dbReference type="AlphaFoldDB" id="A0A193LD05"/>
<dbReference type="Pfam" id="PF00437">
    <property type="entry name" value="T2SSE"/>
    <property type="match status" value="1"/>
</dbReference>
<dbReference type="SUPFAM" id="SSF52540">
    <property type="entry name" value="P-loop containing nucleoside triphosphate hydrolases"/>
    <property type="match status" value="1"/>
</dbReference>
<dbReference type="CDD" id="cd01131">
    <property type="entry name" value="PilT"/>
    <property type="match status" value="1"/>
</dbReference>
<keyword evidence="4" id="KW-1185">Reference proteome</keyword>
<comment type="similarity">
    <text evidence="1">Belongs to the GSP E family.</text>
</comment>
<accession>A0A193LD05</accession>
<dbReference type="GO" id="GO:0005524">
    <property type="term" value="F:ATP binding"/>
    <property type="evidence" value="ECO:0007669"/>
    <property type="project" value="InterPro"/>
</dbReference>
<evidence type="ECO:0000313" key="4">
    <source>
        <dbReference type="Proteomes" id="UP000092695"/>
    </source>
</evidence>